<evidence type="ECO:0000256" key="1">
    <source>
        <dbReference type="PROSITE-ProRule" id="PRU00169"/>
    </source>
</evidence>
<keyword evidence="4" id="KW-1185">Reference proteome</keyword>
<proteinExistence type="predicted"/>
<dbReference type="SUPFAM" id="SSF52172">
    <property type="entry name" value="CheY-like"/>
    <property type="match status" value="1"/>
</dbReference>
<comment type="caution">
    <text evidence="1">Lacks conserved residue(s) required for the propagation of feature annotation.</text>
</comment>
<evidence type="ECO:0000259" key="2">
    <source>
        <dbReference type="PROSITE" id="PS50110"/>
    </source>
</evidence>
<evidence type="ECO:0000313" key="3">
    <source>
        <dbReference type="EMBL" id="RKH32077.1"/>
    </source>
</evidence>
<sequence>MRAHPGPAPSFLFVDADPRALAALRRLVRDLPGLKRFALGVSEAVQLMREAEPSVVVSGYGLPDGDGLHLLTCVRARHPGTACALHTTHPPPTRGLEARGITWMDRAAAPQQVLALLASLG</sequence>
<keyword evidence="3" id="KW-0238">DNA-binding</keyword>
<dbReference type="AlphaFoldDB" id="A0A3A8MII5"/>
<dbReference type="EMBL" id="RAWG01000427">
    <property type="protein sequence ID" value="RKH32077.1"/>
    <property type="molecule type" value="Genomic_DNA"/>
</dbReference>
<name>A0A3A8MII5_9BACT</name>
<comment type="caution">
    <text evidence="3">The sequence shown here is derived from an EMBL/GenBank/DDBJ whole genome shotgun (WGS) entry which is preliminary data.</text>
</comment>
<dbReference type="PROSITE" id="PS50110">
    <property type="entry name" value="RESPONSE_REGULATORY"/>
    <property type="match status" value="1"/>
</dbReference>
<dbReference type="GO" id="GO:0003677">
    <property type="term" value="F:DNA binding"/>
    <property type="evidence" value="ECO:0007669"/>
    <property type="project" value="UniProtKB-KW"/>
</dbReference>
<feature type="domain" description="Response regulatory" evidence="2">
    <location>
        <begin position="10"/>
        <end position="121"/>
    </location>
</feature>
<dbReference type="GO" id="GO:0000160">
    <property type="term" value="P:phosphorelay signal transduction system"/>
    <property type="evidence" value="ECO:0007669"/>
    <property type="project" value="InterPro"/>
</dbReference>
<organism evidence="3 4">
    <name type="scientific">Corallococcus sicarius</name>
    <dbReference type="NCBI Taxonomy" id="2316726"/>
    <lineage>
        <taxon>Bacteria</taxon>
        <taxon>Pseudomonadati</taxon>
        <taxon>Myxococcota</taxon>
        <taxon>Myxococcia</taxon>
        <taxon>Myxococcales</taxon>
        <taxon>Cystobacterineae</taxon>
        <taxon>Myxococcaceae</taxon>
        <taxon>Corallococcus</taxon>
    </lineage>
</organism>
<dbReference type="Proteomes" id="UP000273405">
    <property type="component" value="Unassembled WGS sequence"/>
</dbReference>
<dbReference type="Gene3D" id="3.40.50.2300">
    <property type="match status" value="1"/>
</dbReference>
<protein>
    <submittedName>
        <fullName evidence="3">DNA-binding response regulator</fullName>
    </submittedName>
</protein>
<dbReference type="InterPro" id="IPR011006">
    <property type="entry name" value="CheY-like_superfamily"/>
</dbReference>
<dbReference type="RefSeq" id="WP_120630020.1">
    <property type="nucleotide sequence ID" value="NZ_RAWG01000427.1"/>
</dbReference>
<dbReference type="InterPro" id="IPR001789">
    <property type="entry name" value="Sig_transdc_resp-reg_receiver"/>
</dbReference>
<reference evidence="4" key="1">
    <citation type="submission" date="2018-09" db="EMBL/GenBank/DDBJ databases">
        <authorList>
            <person name="Livingstone P.G."/>
            <person name="Whitworth D.E."/>
        </authorList>
    </citation>
    <scope>NUCLEOTIDE SEQUENCE [LARGE SCALE GENOMIC DNA]</scope>
    <source>
        <strain evidence="4">CA040B</strain>
    </source>
</reference>
<gene>
    <name evidence="3" type="ORF">D7X12_37710</name>
</gene>
<dbReference type="OrthoDB" id="5513636at2"/>
<accession>A0A3A8MII5</accession>
<evidence type="ECO:0000313" key="4">
    <source>
        <dbReference type="Proteomes" id="UP000273405"/>
    </source>
</evidence>